<proteinExistence type="predicted"/>
<feature type="transmembrane region" description="Helical" evidence="1">
    <location>
        <begin position="358"/>
        <end position="377"/>
    </location>
</feature>
<protein>
    <recommendedName>
        <fullName evidence="3">Polysaccharide polymerase</fullName>
    </recommendedName>
</protein>
<feature type="transmembrane region" description="Helical" evidence="1">
    <location>
        <begin position="119"/>
        <end position="139"/>
    </location>
</feature>
<feature type="transmembrane region" description="Helical" evidence="1">
    <location>
        <begin position="332"/>
        <end position="352"/>
    </location>
</feature>
<evidence type="ECO:0000256" key="1">
    <source>
        <dbReference type="SAM" id="Phobius"/>
    </source>
</evidence>
<feature type="transmembrane region" description="Helical" evidence="1">
    <location>
        <begin position="43"/>
        <end position="61"/>
    </location>
</feature>
<sequence length="385" mass="44438">MKFIIFLSYIFLATFISFASLDSKILNIPFGYDDNLVVGDFFYMYPICISTLFFIGGYIFVRDKSIGIHVKSNPVSFSKSAFSFGVIKKVNLYLLFVQILMLFYWVSKIISNYDEIQNSNIIIIIFRVLVGKETFFLLFIQAMLPLAAKGLFRSIFSFFSLFVALSFAWFDGSRAALIPLSLLMLTNLALNRKLTFSLLLMLQFFIYFFVANSRYVDDKLNFNLLLNTISESILNVQDGFFGLIAYTFGYSILHFIATTKNELGNFTSSDLLYSIIPLPSSLIPINVNVELWRVDAFRPMGAVSELYRVSSFALYFFFFGLGGLVKKLDTMNIFLLKAITMPIFSMVTIFIFQYHLRAVMWFLFLLMLLVFLDKYLIKKRKLNNV</sequence>
<organism evidence="2">
    <name type="scientific">Vibrio parahaemolyticus</name>
    <dbReference type="NCBI Taxonomy" id="670"/>
    <lineage>
        <taxon>Bacteria</taxon>
        <taxon>Pseudomonadati</taxon>
        <taxon>Pseudomonadota</taxon>
        <taxon>Gammaproteobacteria</taxon>
        <taxon>Vibrionales</taxon>
        <taxon>Vibrionaceae</taxon>
        <taxon>Vibrio</taxon>
    </lineage>
</organism>
<feature type="transmembrane region" description="Helical" evidence="1">
    <location>
        <begin position="240"/>
        <end position="259"/>
    </location>
</feature>
<feature type="transmembrane region" description="Helical" evidence="1">
    <location>
        <begin position="151"/>
        <end position="169"/>
    </location>
</feature>
<dbReference type="EMBL" id="MT898398">
    <property type="protein sequence ID" value="QOS29376.1"/>
    <property type="molecule type" value="Genomic_DNA"/>
</dbReference>
<keyword evidence="1" id="KW-1133">Transmembrane helix</keyword>
<feature type="transmembrane region" description="Helical" evidence="1">
    <location>
        <begin position="307"/>
        <end position="325"/>
    </location>
</feature>
<name>A0A7M1WQD3_VIBPH</name>
<keyword evidence="1" id="KW-0472">Membrane</keyword>
<evidence type="ECO:0008006" key="3">
    <source>
        <dbReference type="Google" id="ProtNLM"/>
    </source>
</evidence>
<feature type="transmembrane region" description="Helical" evidence="1">
    <location>
        <begin position="198"/>
        <end position="216"/>
    </location>
</feature>
<keyword evidence="1" id="KW-0812">Transmembrane</keyword>
<gene>
    <name evidence="2" type="ORF">VP442_00015</name>
</gene>
<feature type="transmembrane region" description="Helical" evidence="1">
    <location>
        <begin position="90"/>
        <end position="107"/>
    </location>
</feature>
<evidence type="ECO:0000313" key="2">
    <source>
        <dbReference type="EMBL" id="QOS29376.1"/>
    </source>
</evidence>
<accession>A0A7M1WQD3</accession>
<dbReference type="AlphaFoldDB" id="A0A7M1WQD3"/>
<reference evidence="2" key="1">
    <citation type="submission" date="2020-08" db="EMBL/GenBank/DDBJ databases">
        <title>Genetic structure, function and evolution of capsule biosynthesis loci in Vibrio parahaemolyticus.</title>
        <authorList>
            <person name="Li L."/>
            <person name="Bian S."/>
        </authorList>
    </citation>
    <scope>NUCLEOTIDE SEQUENCE</scope>
    <source>
        <strain evidence="2">VP442</strain>
    </source>
</reference>